<comment type="caution">
    <text evidence="2">The sequence shown here is derived from an EMBL/GenBank/DDBJ whole genome shotgun (WGS) entry which is preliminary data.</text>
</comment>
<dbReference type="PROSITE" id="PS51257">
    <property type="entry name" value="PROKAR_LIPOPROTEIN"/>
    <property type="match status" value="1"/>
</dbReference>
<gene>
    <name evidence="2" type="ORF">C7389_11985</name>
</gene>
<evidence type="ECO:0000256" key="1">
    <source>
        <dbReference type="SAM" id="SignalP"/>
    </source>
</evidence>
<dbReference type="Pfam" id="PF06347">
    <property type="entry name" value="SH3_4"/>
    <property type="match status" value="2"/>
</dbReference>
<feature type="signal peptide" evidence="1">
    <location>
        <begin position="1"/>
        <end position="25"/>
    </location>
</feature>
<accession>A0A4R6DR57</accession>
<dbReference type="OrthoDB" id="5297720at2"/>
<keyword evidence="3" id="KW-1185">Reference proteome</keyword>
<organism evidence="2 3">
    <name type="scientific">Azoarcus indigens</name>
    <dbReference type="NCBI Taxonomy" id="29545"/>
    <lineage>
        <taxon>Bacteria</taxon>
        <taxon>Pseudomonadati</taxon>
        <taxon>Pseudomonadota</taxon>
        <taxon>Betaproteobacteria</taxon>
        <taxon>Rhodocyclales</taxon>
        <taxon>Zoogloeaceae</taxon>
        <taxon>Azoarcus</taxon>
    </lineage>
</organism>
<evidence type="ECO:0000313" key="2">
    <source>
        <dbReference type="EMBL" id="TDN47575.1"/>
    </source>
</evidence>
<dbReference type="AlphaFoldDB" id="A0A4R6DR57"/>
<dbReference type="InterPro" id="IPR010466">
    <property type="entry name" value="DUF1058"/>
</dbReference>
<reference evidence="2 3" key="1">
    <citation type="submission" date="2019-03" db="EMBL/GenBank/DDBJ databases">
        <title>Genomic Encyclopedia of Type Strains, Phase IV (KMG-IV): sequencing the most valuable type-strain genomes for metagenomic binning, comparative biology and taxonomic classification.</title>
        <authorList>
            <person name="Goeker M."/>
        </authorList>
    </citation>
    <scope>NUCLEOTIDE SEQUENCE [LARGE SCALE GENOMIC DNA]</scope>
    <source>
        <strain evidence="2 3">DSM 12121</strain>
    </source>
</reference>
<evidence type="ECO:0000313" key="3">
    <source>
        <dbReference type="Proteomes" id="UP000295129"/>
    </source>
</evidence>
<name>A0A4R6DR57_9RHOO</name>
<keyword evidence="1" id="KW-0732">Signal</keyword>
<dbReference type="EMBL" id="SNVV01000019">
    <property type="protein sequence ID" value="TDN47575.1"/>
    <property type="molecule type" value="Genomic_DNA"/>
</dbReference>
<dbReference type="Gene3D" id="2.30.30.40">
    <property type="entry name" value="SH3 Domains"/>
    <property type="match status" value="1"/>
</dbReference>
<sequence length="150" mass="16196">MIASRLRLSLGLGLALACASPLAQAIEFRSVAAPAILYDSPSNQGKRLFIVAPGTPVEVVVALDKWVKVRDPAGAINWIERGALTDKRTLMVTAPRTMVRQQASEEAPPVFEAVRDLVLELVEAPANGWVKVRHQDGASGYIRVGEVWGL</sequence>
<proteinExistence type="predicted"/>
<protein>
    <submittedName>
        <fullName evidence="2">SH3 domain-containing protein</fullName>
    </submittedName>
</protein>
<feature type="chain" id="PRO_5021011257" evidence="1">
    <location>
        <begin position="26"/>
        <end position="150"/>
    </location>
</feature>
<dbReference type="Proteomes" id="UP000295129">
    <property type="component" value="Unassembled WGS sequence"/>
</dbReference>
<dbReference type="RefSeq" id="WP_133594146.1">
    <property type="nucleotide sequence ID" value="NZ_SNVV01000019.1"/>
</dbReference>